<feature type="signal peptide" evidence="1">
    <location>
        <begin position="1"/>
        <end position="23"/>
    </location>
</feature>
<reference evidence="2" key="1">
    <citation type="submission" date="2021-11" db="EMBL/GenBank/DDBJ databases">
        <title>Purpureocillium_takamizusanense_genome.</title>
        <authorList>
            <person name="Nguyen N.-H."/>
        </authorList>
    </citation>
    <scope>NUCLEOTIDE SEQUENCE</scope>
    <source>
        <strain evidence="2">PT3</strain>
    </source>
</reference>
<proteinExistence type="predicted"/>
<keyword evidence="3" id="KW-1185">Reference proteome</keyword>
<dbReference type="PROSITE" id="PS51257">
    <property type="entry name" value="PROKAR_LIPOPROTEIN"/>
    <property type="match status" value="1"/>
</dbReference>
<dbReference type="RefSeq" id="XP_047848366.1">
    <property type="nucleotide sequence ID" value="XM_047992352.1"/>
</dbReference>
<name>A0A9Q8QSB4_9HYPO</name>
<dbReference type="Proteomes" id="UP000829364">
    <property type="component" value="Chromosome 13"/>
</dbReference>
<dbReference type="InterPro" id="IPR008701">
    <property type="entry name" value="NPP1"/>
</dbReference>
<dbReference type="KEGG" id="ptkz:JDV02_010604"/>
<evidence type="ECO:0000313" key="2">
    <source>
        <dbReference type="EMBL" id="UNI24885.1"/>
    </source>
</evidence>
<organism evidence="2 3">
    <name type="scientific">Purpureocillium takamizusanense</name>
    <dbReference type="NCBI Taxonomy" id="2060973"/>
    <lineage>
        <taxon>Eukaryota</taxon>
        <taxon>Fungi</taxon>
        <taxon>Dikarya</taxon>
        <taxon>Ascomycota</taxon>
        <taxon>Pezizomycotina</taxon>
        <taxon>Sordariomycetes</taxon>
        <taxon>Hypocreomycetidae</taxon>
        <taxon>Hypocreales</taxon>
        <taxon>Ophiocordycipitaceae</taxon>
        <taxon>Purpureocillium</taxon>
    </lineage>
</organism>
<dbReference type="PANTHER" id="PTHR33657">
    <property type="entry name" value="DOMAIN PROTEIN, PUTATIVE (AFU_ORTHOLOGUE AFUA_5G00600)-RELATED"/>
    <property type="match status" value="1"/>
</dbReference>
<protein>
    <recommendedName>
        <fullName evidence="4">Necrosis inducing protein</fullName>
    </recommendedName>
</protein>
<dbReference type="AlphaFoldDB" id="A0A9Q8QSB4"/>
<keyword evidence="1" id="KW-0732">Signal</keyword>
<gene>
    <name evidence="2" type="ORF">JDV02_010604</name>
</gene>
<evidence type="ECO:0008006" key="4">
    <source>
        <dbReference type="Google" id="ProtNLM"/>
    </source>
</evidence>
<evidence type="ECO:0000256" key="1">
    <source>
        <dbReference type="SAM" id="SignalP"/>
    </source>
</evidence>
<dbReference type="PANTHER" id="PTHR33657:SF6">
    <property type="entry name" value="SECRETED PROTEIN"/>
    <property type="match status" value="1"/>
</dbReference>
<dbReference type="Pfam" id="PF05630">
    <property type="entry name" value="NPP1"/>
    <property type="match status" value="1"/>
</dbReference>
<evidence type="ECO:0000313" key="3">
    <source>
        <dbReference type="Proteomes" id="UP000829364"/>
    </source>
</evidence>
<feature type="chain" id="PRO_5040367845" description="Necrosis inducing protein" evidence="1">
    <location>
        <begin position="24"/>
        <end position="332"/>
    </location>
</feature>
<dbReference type="EMBL" id="CP086366">
    <property type="protein sequence ID" value="UNI24885.1"/>
    <property type="molecule type" value="Genomic_DNA"/>
</dbReference>
<dbReference type="GeneID" id="72072547"/>
<accession>A0A9Q8QSB4</accession>
<sequence length="332" mass="37476">MVRSLSIKGALASSLSLASCAYGTYTPSIYPRNANATNNNNNNNNNTAPRPVLDDNTYNYTTFQGGVFRISSTQAAQGLCDDHGFDENPPDPLPARATALDKKWQPAMDFDTDSCYNVPAIGPRGHIDQGRSRHEHDIDGCRDEYDLDHSNVYSRQRCNNGWCAYLYDYFFEKDIGDRICIGHQYDWEHVVVWTKDGKPRFGAVSQHGGWDARLWQDIPLDGTSHVKVVYNKDGLIGTHYMRWSKGATDEPPENHKGVWWRSDLVSWNGFPDEELRDNLTSYDFGEATMAIRDDQFAWNLERSVSGIKGKLPDFVFDFDKDEGSPGVPPKSS</sequence>
<dbReference type="OrthoDB" id="89086at2759"/>